<dbReference type="Gene3D" id="3.30.70.240">
    <property type="match status" value="1"/>
</dbReference>
<evidence type="ECO:0000256" key="9">
    <source>
        <dbReference type="HAMAP-Rule" id="MF_01471"/>
    </source>
</evidence>
<evidence type="ECO:0000256" key="5">
    <source>
        <dbReference type="ARBA" id="ARBA00022759"/>
    </source>
</evidence>
<dbReference type="HAMAP" id="MF_01471">
    <property type="entry name" value="Cas2"/>
    <property type="match status" value="1"/>
</dbReference>
<feature type="binding site" evidence="9">
    <location>
        <position position="14"/>
    </location>
    <ligand>
        <name>Mg(2+)</name>
        <dbReference type="ChEBI" id="CHEBI:18420"/>
        <note>catalytic</note>
    </ligand>
</feature>
<protein>
    <recommendedName>
        <fullName evidence="9">CRISPR-associated endoribonuclease Cas2</fullName>
        <ecNumber evidence="9">3.1.-.-</ecNumber>
    </recommendedName>
</protein>
<keyword evidence="8 9" id="KW-0051">Antiviral defense</keyword>
<dbReference type="GO" id="GO:0051607">
    <property type="term" value="P:defense response to virus"/>
    <property type="evidence" value="ECO:0007669"/>
    <property type="project" value="UniProtKB-UniRule"/>
</dbReference>
<organism evidence="10 11">
    <name type="scientific">Bacteroides pectinophilus CAG:437</name>
    <dbReference type="NCBI Taxonomy" id="1263051"/>
    <lineage>
        <taxon>Bacteria</taxon>
        <taxon>Bacillati</taxon>
        <taxon>Bacillota</taxon>
        <taxon>Clostridia</taxon>
        <taxon>Eubacteriales</taxon>
    </lineage>
</organism>
<dbReference type="GO" id="GO:0016787">
    <property type="term" value="F:hydrolase activity"/>
    <property type="evidence" value="ECO:0007669"/>
    <property type="project" value="UniProtKB-KW"/>
</dbReference>
<dbReference type="AlphaFoldDB" id="R7B3I0"/>
<keyword evidence="6 9" id="KW-0378">Hydrolase</keyword>
<gene>
    <name evidence="9" type="primary">cas2</name>
    <name evidence="10" type="ORF">BN656_02032</name>
</gene>
<evidence type="ECO:0000256" key="6">
    <source>
        <dbReference type="ARBA" id="ARBA00022801"/>
    </source>
</evidence>
<comment type="cofactor">
    <cofactor evidence="1 9">
        <name>Mg(2+)</name>
        <dbReference type="ChEBI" id="CHEBI:18420"/>
    </cofactor>
</comment>
<evidence type="ECO:0000313" key="11">
    <source>
        <dbReference type="Proteomes" id="UP000018141"/>
    </source>
</evidence>
<keyword evidence="3 9" id="KW-0540">Nuclease</keyword>
<comment type="subunit">
    <text evidence="9">Homodimer, forms a heterotetramer with a Cas1 homodimer.</text>
</comment>
<comment type="similarity">
    <text evidence="2 9">Belongs to the CRISPR-associated endoribonuclease Cas2 protein family.</text>
</comment>
<comment type="function">
    <text evidence="9">CRISPR (clustered regularly interspaced short palindromic repeat), is an adaptive immune system that provides protection against mobile genetic elements (viruses, transposable elements and conjugative plasmids). CRISPR clusters contain sequences complementary to antecedent mobile elements and target invading nucleic acids. CRISPR clusters are transcribed and processed into CRISPR RNA (crRNA). Functions as a ssRNA-specific endoribonuclease. Involved in the integration of spacer DNA into the CRISPR cassette.</text>
</comment>
<dbReference type="GO" id="GO:0004521">
    <property type="term" value="F:RNA endonuclease activity"/>
    <property type="evidence" value="ECO:0007669"/>
    <property type="project" value="InterPro"/>
</dbReference>
<dbReference type="GO" id="GO:0043571">
    <property type="term" value="P:maintenance of CRISPR repeat elements"/>
    <property type="evidence" value="ECO:0007669"/>
    <property type="project" value="UniProtKB-UniRule"/>
</dbReference>
<name>R7B3I0_9FIRM</name>
<proteinExistence type="inferred from homology"/>
<dbReference type="Proteomes" id="UP000018141">
    <property type="component" value="Unassembled WGS sequence"/>
</dbReference>
<keyword evidence="7 9" id="KW-0460">Magnesium</keyword>
<evidence type="ECO:0000256" key="7">
    <source>
        <dbReference type="ARBA" id="ARBA00022842"/>
    </source>
</evidence>
<evidence type="ECO:0000256" key="1">
    <source>
        <dbReference type="ARBA" id="ARBA00001946"/>
    </source>
</evidence>
<keyword evidence="5 9" id="KW-0255">Endonuclease</keyword>
<sequence length="108" mass="12824">MEKYKLMRMLCMFDLPVDTEGQKRAYRIFRKNLIQEGFVMIQYSVYVRICPSREYAIRLENRIKKNLPQEGNVRLLCVTEKQYEDMKLLVGSRQTAETAIGTERLIVI</sequence>
<dbReference type="SUPFAM" id="SSF143430">
    <property type="entry name" value="TTP0101/SSO1404-like"/>
    <property type="match status" value="1"/>
</dbReference>
<dbReference type="Pfam" id="PF09827">
    <property type="entry name" value="CRISPR_Cas2"/>
    <property type="match status" value="1"/>
</dbReference>
<dbReference type="NCBIfam" id="TIGR01573">
    <property type="entry name" value="cas2"/>
    <property type="match status" value="1"/>
</dbReference>
<dbReference type="EC" id="3.1.-.-" evidence="9"/>
<evidence type="ECO:0000256" key="4">
    <source>
        <dbReference type="ARBA" id="ARBA00022723"/>
    </source>
</evidence>
<dbReference type="GO" id="GO:0046872">
    <property type="term" value="F:metal ion binding"/>
    <property type="evidence" value="ECO:0007669"/>
    <property type="project" value="UniProtKB-UniRule"/>
</dbReference>
<dbReference type="InterPro" id="IPR019199">
    <property type="entry name" value="Virulence_VapD/CRISPR_Cas2"/>
</dbReference>
<evidence type="ECO:0000256" key="8">
    <source>
        <dbReference type="ARBA" id="ARBA00023118"/>
    </source>
</evidence>
<dbReference type="CDD" id="cd09638">
    <property type="entry name" value="Cas2_I_II_III"/>
    <property type="match status" value="1"/>
</dbReference>
<dbReference type="InterPro" id="IPR021127">
    <property type="entry name" value="CRISPR_associated_Cas2"/>
</dbReference>
<evidence type="ECO:0000256" key="2">
    <source>
        <dbReference type="ARBA" id="ARBA00009959"/>
    </source>
</evidence>
<comment type="caution">
    <text evidence="10">The sequence shown here is derived from an EMBL/GenBank/DDBJ whole genome shotgun (WGS) entry which is preliminary data.</text>
</comment>
<reference evidence="10" key="1">
    <citation type="submission" date="2012-11" db="EMBL/GenBank/DDBJ databases">
        <title>Dependencies among metagenomic species, viruses, plasmids and units of genetic variation.</title>
        <authorList>
            <person name="Nielsen H.B."/>
            <person name="Almeida M."/>
            <person name="Juncker A.S."/>
            <person name="Rasmussen S."/>
            <person name="Li J."/>
            <person name="Sunagawa S."/>
            <person name="Plichta D."/>
            <person name="Gautier L."/>
            <person name="Le Chatelier E."/>
            <person name="Peletier E."/>
            <person name="Bonde I."/>
            <person name="Nielsen T."/>
            <person name="Manichanh C."/>
            <person name="Arumugam M."/>
            <person name="Batto J."/>
            <person name="Santos M.B.Q.D."/>
            <person name="Blom N."/>
            <person name="Borruel N."/>
            <person name="Burgdorf K.S."/>
            <person name="Boumezbeur F."/>
            <person name="Casellas F."/>
            <person name="Dore J."/>
            <person name="Guarner F."/>
            <person name="Hansen T."/>
            <person name="Hildebrand F."/>
            <person name="Kaas R.S."/>
            <person name="Kennedy S."/>
            <person name="Kristiansen K."/>
            <person name="Kultima J.R."/>
            <person name="Leonard P."/>
            <person name="Levenez F."/>
            <person name="Lund O."/>
            <person name="Moumen B."/>
            <person name="Le Paslier D."/>
            <person name="Pons N."/>
            <person name="Pedersen O."/>
            <person name="Prifti E."/>
            <person name="Qin J."/>
            <person name="Raes J."/>
            <person name="Tap J."/>
            <person name="Tims S."/>
            <person name="Ussery D.W."/>
            <person name="Yamada T."/>
            <person name="MetaHit consortium"/>
            <person name="Renault P."/>
            <person name="Sicheritz-Ponten T."/>
            <person name="Bork P."/>
            <person name="Wang J."/>
            <person name="Brunak S."/>
            <person name="Ehrlich S.D."/>
        </authorList>
    </citation>
    <scope>NUCLEOTIDE SEQUENCE [LARGE SCALE GENOMIC DNA]</scope>
</reference>
<dbReference type="EMBL" id="CBHH010000055">
    <property type="protein sequence ID" value="CDD58289.1"/>
    <property type="molecule type" value="Genomic_DNA"/>
</dbReference>
<evidence type="ECO:0000313" key="10">
    <source>
        <dbReference type="EMBL" id="CDD58289.1"/>
    </source>
</evidence>
<evidence type="ECO:0000256" key="3">
    <source>
        <dbReference type="ARBA" id="ARBA00022722"/>
    </source>
</evidence>
<accession>R7B3I0</accession>
<keyword evidence="4 9" id="KW-0479">Metal-binding</keyword>